<keyword evidence="1" id="KW-0732">Signal</keyword>
<dbReference type="PROSITE" id="PS51318">
    <property type="entry name" value="TAT"/>
    <property type="match status" value="1"/>
</dbReference>
<evidence type="ECO:0000313" key="3">
    <source>
        <dbReference type="Proteomes" id="UP000696931"/>
    </source>
</evidence>
<dbReference type="Gene3D" id="2.60.40.4070">
    <property type="match status" value="1"/>
</dbReference>
<dbReference type="AlphaFoldDB" id="A0A933W0K0"/>
<evidence type="ECO:0000313" key="2">
    <source>
        <dbReference type="EMBL" id="MBI5168040.1"/>
    </source>
</evidence>
<dbReference type="EMBL" id="JACRIW010000009">
    <property type="protein sequence ID" value="MBI5168040.1"/>
    <property type="molecule type" value="Genomic_DNA"/>
</dbReference>
<evidence type="ECO:0008006" key="4">
    <source>
        <dbReference type="Google" id="ProtNLM"/>
    </source>
</evidence>
<feature type="chain" id="PRO_5037612303" description="FlgD Ig-like domain-containing protein" evidence="1">
    <location>
        <begin position="35"/>
        <end position="622"/>
    </location>
</feature>
<protein>
    <recommendedName>
        <fullName evidence="4">FlgD Ig-like domain-containing protein</fullName>
    </recommendedName>
</protein>
<evidence type="ECO:0000256" key="1">
    <source>
        <dbReference type="SAM" id="SignalP"/>
    </source>
</evidence>
<dbReference type="InterPro" id="IPR006311">
    <property type="entry name" value="TAT_signal"/>
</dbReference>
<accession>A0A933W0K0</accession>
<organism evidence="2 3">
    <name type="scientific">Eiseniibacteriota bacterium</name>
    <dbReference type="NCBI Taxonomy" id="2212470"/>
    <lineage>
        <taxon>Bacteria</taxon>
        <taxon>Candidatus Eiseniibacteriota</taxon>
    </lineage>
</organism>
<gene>
    <name evidence="2" type="ORF">HZA61_00990</name>
</gene>
<dbReference type="PROSITE" id="PS51257">
    <property type="entry name" value="PROKAR_LIPOPROTEIN"/>
    <property type="match status" value="1"/>
</dbReference>
<dbReference type="Proteomes" id="UP000696931">
    <property type="component" value="Unassembled WGS sequence"/>
</dbReference>
<comment type="caution">
    <text evidence="2">The sequence shown here is derived from an EMBL/GenBank/DDBJ whole genome shotgun (WGS) entry which is preliminary data.</text>
</comment>
<feature type="signal peptide" evidence="1">
    <location>
        <begin position="1"/>
        <end position="34"/>
    </location>
</feature>
<sequence>MAERIATSRRNSLGTLLWAALALACVALPDRAGATPPLRNAGVLMGTNLERVGSVGRTWVFVDVFKSSTGWSAQKSDGSPWTGAPLALDSLGWVSSLQPQQVAVARVLEAGGTHFRAGQYVALYDGQGTLDFGVDASVVSFAPGRVVLQITPSAAFTRVRLTATNPADPLRNLRIVRLADEGTYATQLFDPLFLQKLAPYRVIRFMNWFVVNNSPLVSWSERTRPGSATQGGLYGVAPEYMVELGNRLGADVWINIPHLADDDYVARLAALMRDSLDSDLRVFVEHSNELWGTFVQSSYARQQGMLQGLASDSATAAMRWHSARSVHLFQVFQSVFGSGPRLVRVLAGSHVNAPGGVALMDWQNAWQQADAYATAPYFGGVLGNAANGATTAQMSSAQILAALDQQSLLSQGYAATNAANAAARGLDYISYEGGQALYGQSGWQNDPAFAASIMAANRDPGMRPLYKAHLDRWAAAGGGLFMNFNLVTAYGGGGCWGVFEDMQQDTSTAYKFLGEMDYLRQQTLAVEPTPRAGPGRVSLVFGPVPTRGGGRFSWSGSTSEAPSIQIVDVTGRVRRRLVLRGSDGGAAWDGLDETGTPLAPGLYFARMASASGVPAARIVVTR</sequence>
<proteinExistence type="predicted"/>
<name>A0A933W0K0_UNCEI</name>
<reference evidence="2" key="1">
    <citation type="submission" date="2020-07" db="EMBL/GenBank/DDBJ databases">
        <title>Huge and variable diversity of episymbiotic CPR bacteria and DPANN archaea in groundwater ecosystems.</title>
        <authorList>
            <person name="He C.Y."/>
            <person name="Keren R."/>
            <person name="Whittaker M."/>
            <person name="Farag I.F."/>
            <person name="Doudna J."/>
            <person name="Cate J.H.D."/>
            <person name="Banfield J.F."/>
        </authorList>
    </citation>
    <scope>NUCLEOTIDE SEQUENCE</scope>
    <source>
        <strain evidence="2">NC_groundwater_1813_Pr3_B-0.1um_71_17</strain>
    </source>
</reference>